<dbReference type="InterPro" id="IPR036663">
    <property type="entry name" value="Fumarylacetoacetase_C_sf"/>
</dbReference>
<dbReference type="InterPro" id="IPR011234">
    <property type="entry name" value="Fumarylacetoacetase-like_C"/>
</dbReference>
<dbReference type="SUPFAM" id="SSF56529">
    <property type="entry name" value="FAH"/>
    <property type="match status" value="1"/>
</dbReference>
<evidence type="ECO:0000313" key="3">
    <source>
        <dbReference type="EMBL" id="NMG02359.1"/>
    </source>
</evidence>
<comment type="caution">
    <text evidence="3">The sequence shown here is derived from an EMBL/GenBank/DDBJ whole genome shotgun (WGS) entry which is preliminary data.</text>
</comment>
<dbReference type="EMBL" id="WTVM01000020">
    <property type="protein sequence ID" value="NMG02359.1"/>
    <property type="molecule type" value="Genomic_DNA"/>
</dbReference>
<keyword evidence="1" id="KW-0479">Metal-binding</keyword>
<evidence type="ECO:0000259" key="2">
    <source>
        <dbReference type="Pfam" id="PF01557"/>
    </source>
</evidence>
<dbReference type="PANTHER" id="PTHR11820">
    <property type="entry name" value="ACYLPYRUVASE"/>
    <property type="match status" value="1"/>
</dbReference>
<name>A0A972F6G9_9RHOO</name>
<organism evidence="3 4">
    <name type="scientific">Azoarcus taiwanensis</name>
    <dbReference type="NCBI Taxonomy" id="666964"/>
    <lineage>
        <taxon>Bacteria</taxon>
        <taxon>Pseudomonadati</taxon>
        <taxon>Pseudomonadota</taxon>
        <taxon>Betaproteobacteria</taxon>
        <taxon>Rhodocyclales</taxon>
        <taxon>Zoogloeaceae</taxon>
        <taxon>Azoarcus</taxon>
    </lineage>
</organism>
<gene>
    <name evidence="3" type="ORF">GPA21_05165</name>
</gene>
<evidence type="ECO:0000256" key="1">
    <source>
        <dbReference type="ARBA" id="ARBA00022723"/>
    </source>
</evidence>
<dbReference type="AlphaFoldDB" id="A0A972F6G9"/>
<dbReference type="RefSeq" id="WP_168987148.1">
    <property type="nucleotide sequence ID" value="NZ_CAWPHM010000122.1"/>
</dbReference>
<dbReference type="PANTHER" id="PTHR11820:SF90">
    <property type="entry name" value="FLUTATHIONE S-TRANSFERASE"/>
    <property type="match status" value="1"/>
</dbReference>
<reference evidence="3" key="1">
    <citation type="submission" date="2019-12" db="EMBL/GenBank/DDBJ databases">
        <title>Comparative genomics gives insights into the taxonomy of the Azoarcus-Aromatoleum group and reveals separate origins of nif in the plant-associated Azoarcus and non-plant-associated Aromatoleum sub-groups.</title>
        <authorList>
            <person name="Lafos M."/>
            <person name="Maluk M."/>
            <person name="Batista M."/>
            <person name="Junghare M."/>
            <person name="Carmona M."/>
            <person name="Faoro H."/>
            <person name="Cruz L.M."/>
            <person name="Battistoni F."/>
            <person name="De Souza E."/>
            <person name="Pedrosa F."/>
            <person name="Chen W.-M."/>
            <person name="Poole P.S."/>
            <person name="Dixon R.A."/>
            <person name="James E.K."/>
        </authorList>
    </citation>
    <scope>NUCLEOTIDE SEQUENCE</scope>
    <source>
        <strain evidence="3">NSC3</strain>
    </source>
</reference>
<proteinExistence type="predicted"/>
<dbReference type="GO" id="GO:0046872">
    <property type="term" value="F:metal ion binding"/>
    <property type="evidence" value="ECO:0007669"/>
    <property type="project" value="UniProtKB-KW"/>
</dbReference>
<keyword evidence="4" id="KW-1185">Reference proteome</keyword>
<dbReference type="Proteomes" id="UP000599523">
    <property type="component" value="Unassembled WGS sequence"/>
</dbReference>
<keyword evidence="3" id="KW-0378">Hydrolase</keyword>
<dbReference type="GO" id="GO:0018773">
    <property type="term" value="F:acetylpyruvate hydrolase activity"/>
    <property type="evidence" value="ECO:0007669"/>
    <property type="project" value="TreeGrafter"/>
</dbReference>
<protein>
    <submittedName>
        <fullName evidence="3">FAA hydrolase family protein</fullName>
    </submittedName>
</protein>
<sequence>MNDDCYLWNPSPTPSLPVIGSDRRMPIRRIFCVGRNYLGHAAEMGAPVDKRTMRPFYFFKDAGSIVASGSRIPYPPGTANLHYEMELVLAIGRPGFRVSETEASAMLYGYAAGLDLTRRDLQLQAREAGKPWDLAKNFENAAVCSEIVPSETVMTKGAITLEVNGTTRQQSDISMLIWSIPELISDLSSFYHLQAGDLIYTGTPEGVGALVPGDRLRGYVEGVGDVALEIGEPE</sequence>
<dbReference type="Gene3D" id="3.90.850.10">
    <property type="entry name" value="Fumarylacetoacetase-like, C-terminal domain"/>
    <property type="match status" value="1"/>
</dbReference>
<accession>A0A972F6G9</accession>
<evidence type="ECO:0000313" key="4">
    <source>
        <dbReference type="Proteomes" id="UP000599523"/>
    </source>
</evidence>
<dbReference type="Pfam" id="PF01557">
    <property type="entry name" value="FAA_hydrolase"/>
    <property type="match status" value="1"/>
</dbReference>
<feature type="domain" description="Fumarylacetoacetase-like C-terminal" evidence="2">
    <location>
        <begin position="30"/>
        <end position="227"/>
    </location>
</feature>